<dbReference type="Gene3D" id="1.10.287.80">
    <property type="entry name" value="ATP synthase, gamma subunit, helix hairpin domain"/>
    <property type="match status" value="1"/>
</dbReference>
<evidence type="ECO:0000256" key="1">
    <source>
        <dbReference type="ARBA" id="ARBA00004170"/>
    </source>
</evidence>
<evidence type="ECO:0000256" key="5">
    <source>
        <dbReference type="ARBA" id="ARBA00023065"/>
    </source>
</evidence>
<organism evidence="9">
    <name type="scientific">marine sediment metagenome</name>
    <dbReference type="NCBI Taxonomy" id="412755"/>
    <lineage>
        <taxon>unclassified sequences</taxon>
        <taxon>metagenomes</taxon>
        <taxon>ecological metagenomes</taxon>
    </lineage>
</organism>
<sequence>LGRKGRDFFKKRYDGIIAEKVNFMGDMTWSDIEEIVRLIMNQFLEMKLDRIDILYNEFKSASQQRIVIRQFLPLVPSPIHYYDLDASVESPAGQPASTVKKEYLFEPDVYRVLDKLIPLHLQIQVWRILLESFAAEQGGRMVSMESATENASDLIQSLTLHYNKARQNHITRELLDIVGGAEGLT</sequence>
<evidence type="ECO:0000256" key="4">
    <source>
        <dbReference type="ARBA" id="ARBA00022781"/>
    </source>
</evidence>
<comment type="caution">
    <text evidence="9">The sequence shown here is derived from an EMBL/GenBank/DDBJ whole genome shotgun (WGS) entry which is preliminary data.</text>
</comment>
<keyword evidence="8" id="KW-0066">ATP synthesis</keyword>
<proteinExistence type="inferred from homology"/>
<comment type="subcellular location">
    <subcellularLocation>
        <location evidence="1">Membrane</location>
        <topology evidence="1">Peripheral membrane protein</topology>
    </subcellularLocation>
</comment>
<reference evidence="9" key="1">
    <citation type="journal article" date="2014" name="Front. Microbiol.">
        <title>High frequency of phylogenetically diverse reductive dehalogenase-homologous genes in deep subseafloor sedimentary metagenomes.</title>
        <authorList>
            <person name="Kawai M."/>
            <person name="Futagami T."/>
            <person name="Toyoda A."/>
            <person name="Takaki Y."/>
            <person name="Nishi S."/>
            <person name="Hori S."/>
            <person name="Arai W."/>
            <person name="Tsubouchi T."/>
            <person name="Morono Y."/>
            <person name="Uchiyama I."/>
            <person name="Ito T."/>
            <person name="Fujiyama A."/>
            <person name="Inagaki F."/>
            <person name="Takami H."/>
        </authorList>
    </citation>
    <scope>NUCLEOTIDE SEQUENCE</scope>
    <source>
        <strain evidence="9">Expedition CK06-06</strain>
    </source>
</reference>
<dbReference type="PANTHER" id="PTHR11693:SF22">
    <property type="entry name" value="ATP SYNTHASE SUBUNIT GAMMA, MITOCHONDRIAL"/>
    <property type="match status" value="1"/>
</dbReference>
<dbReference type="Gene3D" id="3.40.1380.10">
    <property type="match status" value="1"/>
</dbReference>
<dbReference type="GO" id="GO:0046933">
    <property type="term" value="F:proton-transporting ATP synthase activity, rotational mechanism"/>
    <property type="evidence" value="ECO:0007669"/>
    <property type="project" value="InterPro"/>
</dbReference>
<dbReference type="InterPro" id="IPR035968">
    <property type="entry name" value="ATP_synth_F1_ATPase_gsu"/>
</dbReference>
<dbReference type="PANTHER" id="PTHR11693">
    <property type="entry name" value="ATP SYNTHASE GAMMA CHAIN"/>
    <property type="match status" value="1"/>
</dbReference>
<dbReference type="InterPro" id="IPR000131">
    <property type="entry name" value="ATP_synth_F1_gsu"/>
</dbReference>
<dbReference type="AlphaFoldDB" id="X0UJN0"/>
<gene>
    <name evidence="9" type="ORF">S01H1_43499</name>
</gene>
<dbReference type="EMBL" id="BARS01027716">
    <property type="protein sequence ID" value="GAG00558.1"/>
    <property type="molecule type" value="Genomic_DNA"/>
</dbReference>
<feature type="non-terminal residue" evidence="9">
    <location>
        <position position="1"/>
    </location>
</feature>
<evidence type="ECO:0000256" key="6">
    <source>
        <dbReference type="ARBA" id="ARBA00023136"/>
    </source>
</evidence>
<evidence type="ECO:0000256" key="2">
    <source>
        <dbReference type="ARBA" id="ARBA00007681"/>
    </source>
</evidence>
<evidence type="ECO:0000256" key="8">
    <source>
        <dbReference type="ARBA" id="ARBA00023310"/>
    </source>
</evidence>
<dbReference type="PRINTS" id="PR00126">
    <property type="entry name" value="ATPASEGAMMA"/>
</dbReference>
<comment type="similarity">
    <text evidence="2">Belongs to the ATPase gamma chain family.</text>
</comment>
<keyword evidence="3" id="KW-0813">Transport</keyword>
<keyword evidence="4" id="KW-0375">Hydrogen ion transport</keyword>
<name>X0UJN0_9ZZZZ</name>
<accession>X0UJN0</accession>
<evidence type="ECO:0000256" key="7">
    <source>
        <dbReference type="ARBA" id="ARBA00023196"/>
    </source>
</evidence>
<keyword evidence="7" id="KW-0139">CF(1)</keyword>
<evidence type="ECO:0000313" key="9">
    <source>
        <dbReference type="EMBL" id="GAG00558.1"/>
    </source>
</evidence>
<protein>
    <submittedName>
        <fullName evidence="9">Uncharacterized protein</fullName>
    </submittedName>
</protein>
<dbReference type="SUPFAM" id="SSF52943">
    <property type="entry name" value="ATP synthase (F1-ATPase), gamma subunit"/>
    <property type="match status" value="1"/>
</dbReference>
<dbReference type="GO" id="GO:0045259">
    <property type="term" value="C:proton-transporting ATP synthase complex"/>
    <property type="evidence" value="ECO:0007669"/>
    <property type="project" value="UniProtKB-KW"/>
</dbReference>
<keyword evidence="5" id="KW-0406">Ion transport</keyword>
<evidence type="ECO:0000256" key="3">
    <source>
        <dbReference type="ARBA" id="ARBA00022448"/>
    </source>
</evidence>
<dbReference type="Pfam" id="PF00231">
    <property type="entry name" value="ATP-synt"/>
    <property type="match status" value="1"/>
</dbReference>
<dbReference type="CDD" id="cd12151">
    <property type="entry name" value="F1-ATPase_gamma"/>
    <property type="match status" value="1"/>
</dbReference>
<keyword evidence="6" id="KW-0472">Membrane</keyword>